<protein>
    <submittedName>
        <fullName evidence="1">Uncharacterized protein</fullName>
    </submittedName>
</protein>
<evidence type="ECO:0000313" key="1">
    <source>
        <dbReference type="EMBL" id="ADV81826.1"/>
    </source>
</evidence>
<dbReference type="EMBL" id="CP002467">
    <property type="protein sequence ID" value="ADV81826.1"/>
    <property type="molecule type" value="Genomic_DNA"/>
</dbReference>
<sequence length="237" mass="25396">MNIKIVAFLLLFATSFRASVLSRKASGLSSAPACGLSFEGEVSEGQSFSHPGPGQLDFLLENIPSGWIIRVLPRDLPRSAYDFAGLATPPYDSPNPILISTDFAFRAQDAIGWNPRRFQYFDSAEKMRQAVADYNLIKASGAKPTAEQSAAMARLIALSAAASPAIFTILDAHLIGGTGDQFVMAAAVASHFSTTAHVVEQPSGPHSSPLGKITWMRFRLEFPAVDTGSHRSCIKAP</sequence>
<dbReference type="STRING" id="401053.AciPR4_0993"/>
<evidence type="ECO:0000313" key="2">
    <source>
        <dbReference type="Proteomes" id="UP000006844"/>
    </source>
</evidence>
<gene>
    <name evidence="1" type="ordered locus">AciPR4_0993</name>
</gene>
<dbReference type="KEGG" id="tsa:AciPR4_0993"/>
<accession>E8V8C3</accession>
<keyword evidence="2" id="KW-1185">Reference proteome</keyword>
<name>E8V8C3_TERSS</name>
<dbReference type="HOGENOM" id="CLU_1219218_0_0_0"/>
<organism evidence="1 2">
    <name type="scientific">Terriglobus saanensis (strain ATCC BAA-1853 / DSM 23119 / SP1PR4)</name>
    <dbReference type="NCBI Taxonomy" id="401053"/>
    <lineage>
        <taxon>Bacteria</taxon>
        <taxon>Pseudomonadati</taxon>
        <taxon>Acidobacteriota</taxon>
        <taxon>Terriglobia</taxon>
        <taxon>Terriglobales</taxon>
        <taxon>Acidobacteriaceae</taxon>
        <taxon>Terriglobus</taxon>
    </lineage>
</organism>
<dbReference type="Proteomes" id="UP000006844">
    <property type="component" value="Chromosome"/>
</dbReference>
<proteinExistence type="predicted"/>
<reference evidence="1 2" key="1">
    <citation type="journal article" date="2012" name="Stand. Genomic Sci.">
        <title>Complete genome sequence of Terriglobus saanensis type strain SP1PR4(T), an Acidobacteria from tundra soil.</title>
        <authorList>
            <person name="Rawat S.R."/>
            <person name="Mannisto M.K."/>
            <person name="Starovoytov V."/>
            <person name="Goodwin L."/>
            <person name="Nolan M."/>
            <person name="Hauser L."/>
            <person name="Land M."/>
            <person name="Davenport K.W."/>
            <person name="Woyke T."/>
            <person name="Haggblom M.M."/>
        </authorList>
    </citation>
    <scope>NUCLEOTIDE SEQUENCE</scope>
    <source>
        <strain evidence="2">ATCC BAA-1853 / DSM 23119 / SP1PR4</strain>
    </source>
</reference>
<dbReference type="AlphaFoldDB" id="E8V8C3"/>